<accession>A0ABS7NUA5</accession>
<dbReference type="InterPro" id="IPR002372">
    <property type="entry name" value="PQQ_rpt_dom"/>
</dbReference>
<feature type="compositionally biased region" description="Polar residues" evidence="1">
    <location>
        <begin position="27"/>
        <end position="37"/>
    </location>
</feature>
<feature type="domain" description="Pyrrolo-quinoline quinone repeat" evidence="3">
    <location>
        <begin position="414"/>
        <end position="527"/>
    </location>
</feature>
<evidence type="ECO:0000256" key="1">
    <source>
        <dbReference type="SAM" id="MobiDB-lite"/>
    </source>
</evidence>
<feature type="compositionally biased region" description="Low complexity" evidence="1">
    <location>
        <begin position="38"/>
        <end position="51"/>
    </location>
</feature>
<dbReference type="SUPFAM" id="SSF50998">
    <property type="entry name" value="Quinoprotein alcohol dehydrogenase-like"/>
    <property type="match status" value="2"/>
</dbReference>
<proteinExistence type="predicted"/>
<dbReference type="RefSeq" id="WP_222669984.1">
    <property type="nucleotide sequence ID" value="NZ_JABUKG010000010.1"/>
</dbReference>
<dbReference type="Proteomes" id="UP001520140">
    <property type="component" value="Unassembled WGS sequence"/>
</dbReference>
<evidence type="ECO:0000259" key="3">
    <source>
        <dbReference type="Pfam" id="PF13360"/>
    </source>
</evidence>
<reference evidence="4 5" key="1">
    <citation type="submission" date="2020-06" db="EMBL/GenBank/DDBJ databases">
        <title>Taxonomy, biology and ecology of Rhodococcus bacteria occurring in California pistachio and other woody hosts as revealed by genome sequence analyses.</title>
        <authorList>
            <person name="Gai Y."/>
            <person name="Riely B."/>
        </authorList>
    </citation>
    <scope>NUCLEOTIDE SEQUENCE [LARGE SCALE GENOMIC DNA]</scope>
    <source>
        <strain evidence="4 5">BP-284</strain>
    </source>
</reference>
<keyword evidence="2" id="KW-0472">Membrane</keyword>
<dbReference type="InterPro" id="IPR015943">
    <property type="entry name" value="WD40/YVTN_repeat-like_dom_sf"/>
</dbReference>
<keyword evidence="2" id="KW-0812">Transmembrane</keyword>
<dbReference type="Pfam" id="PF13360">
    <property type="entry name" value="PQQ_2"/>
    <property type="match status" value="1"/>
</dbReference>
<evidence type="ECO:0000313" key="4">
    <source>
        <dbReference type="EMBL" id="MBY6321297.1"/>
    </source>
</evidence>
<comment type="caution">
    <text evidence="4">The sequence shown here is derived from an EMBL/GenBank/DDBJ whole genome shotgun (WGS) entry which is preliminary data.</text>
</comment>
<feature type="region of interest" description="Disordered" evidence="1">
    <location>
        <begin position="1"/>
        <end position="93"/>
    </location>
</feature>
<evidence type="ECO:0000256" key="2">
    <source>
        <dbReference type="SAM" id="Phobius"/>
    </source>
</evidence>
<protein>
    <submittedName>
        <fullName evidence="4">PQQ-binding-like beta-propeller repeat protein</fullName>
    </submittedName>
</protein>
<dbReference type="SMART" id="SM00564">
    <property type="entry name" value="PQQ"/>
    <property type="match status" value="3"/>
</dbReference>
<feature type="transmembrane region" description="Helical" evidence="2">
    <location>
        <begin position="97"/>
        <end position="119"/>
    </location>
</feature>
<evidence type="ECO:0000313" key="5">
    <source>
        <dbReference type="Proteomes" id="UP001520140"/>
    </source>
</evidence>
<dbReference type="EMBL" id="JABUKG010000010">
    <property type="protein sequence ID" value="MBY6321297.1"/>
    <property type="molecule type" value="Genomic_DNA"/>
</dbReference>
<gene>
    <name evidence="4" type="ORF">HQ605_10720</name>
</gene>
<keyword evidence="5" id="KW-1185">Reference proteome</keyword>
<organism evidence="4 5">
    <name type="scientific">Rhodococcoides kroppenstedtii</name>
    <dbReference type="NCBI Taxonomy" id="293050"/>
    <lineage>
        <taxon>Bacteria</taxon>
        <taxon>Bacillati</taxon>
        <taxon>Actinomycetota</taxon>
        <taxon>Actinomycetes</taxon>
        <taxon>Mycobacteriales</taxon>
        <taxon>Nocardiaceae</taxon>
        <taxon>Rhodococcoides</taxon>
    </lineage>
</organism>
<dbReference type="Gene3D" id="2.130.10.10">
    <property type="entry name" value="YVTN repeat-like/Quinoprotein amine dehydrogenase"/>
    <property type="match status" value="1"/>
</dbReference>
<name>A0ABS7NUA5_9NOCA</name>
<feature type="compositionally biased region" description="Pro residues" evidence="1">
    <location>
        <begin position="1"/>
        <end position="12"/>
    </location>
</feature>
<feature type="region of interest" description="Disordered" evidence="1">
    <location>
        <begin position="688"/>
        <end position="708"/>
    </location>
</feature>
<dbReference type="InterPro" id="IPR018391">
    <property type="entry name" value="PQQ_b-propeller_rpt"/>
</dbReference>
<dbReference type="InterPro" id="IPR011047">
    <property type="entry name" value="Quinoprotein_ADH-like_sf"/>
</dbReference>
<sequence>MTTPPPPPPPQERPVIPLTKRAEKPRQTTPVVSLSKSPRTTPETPSSTTDTPPAPPVAPNRPLTPEEPAPAPLAGSGDAPASSTEPGSAPRSGRRRVVLLSAAVAAVVVALAAAVVVVVRPDFGSQTTTVADTLTGGTFPTAPTAAWSLEPSTVVPGSDSYFFNPLFGEQDYERPGAIVDGERAFVAARDGSTRSTTIAAVDATDGTVEWTHVIDNFGGCANATLDGRLPCIDRGSTPGSSSVQFLDASTGAADSTHEVAAYVGAVYVSGSDLYVSGWDQNAEASVISKGTVDDPTASWSRSYPDDRCSVTGSGDSNTFDVVGDVLVKNSGTSVVANTADGDLVISNTGYSYPMGGRAVMASRCPDNPSSGEFTPAIVSSDGLTTATPQDFPVDYAFVADADPSAPFLYRGGGALDPVTGDFRWARPDLADKTSEAAMIGSTIIVPSGDVTEALDVATGDTLWTAPRYGATVDATDGRAFLSTAGSTLAAFSLADGSELWSVPLYPLDERGGTLEPVGDGFLYVGSGVLHRFDPTGPPAGAIAAGDADAGSSDSSDSYVTACGTPPTVTPTEVTTDSGALVVTMEVRATCPAGDVLSSDAMRLSITRGGANVASAVFDMSEAPLAIPGADTTGSGSSGGGNSSVQQSFRFPVGSFWLPPDSSTGSTRGSTSAGTRYVVDCDRGSSSGARAQLGTAVEPVTASAPAEPVTGTSETAAFDALRAIANADRPIILRNLGERWVPQLSSKKPGLVADGMTWNNSSTLAEHLDLRLRYPNVKLMWSGEWSVFSFSDFWVTAAGATFSDPAGANRWCDQNGLDADHCFAKLISATHPIAGSTASR</sequence>
<keyword evidence="2" id="KW-1133">Transmembrane helix</keyword>